<accession>A0A101N502</accession>
<reference evidence="1 2" key="1">
    <citation type="submission" date="2015-10" db="EMBL/GenBank/DDBJ databases">
        <title>Draft genome sequence of Streptomyces cellostaticus DSM 40189, type strain for the species Streptomyces cellostaticus.</title>
        <authorList>
            <person name="Ruckert C."/>
            <person name="Winkler A."/>
            <person name="Kalinowski J."/>
            <person name="Kampfer P."/>
            <person name="Glaeser S."/>
        </authorList>
    </citation>
    <scope>NUCLEOTIDE SEQUENCE [LARGE SCALE GENOMIC DNA]</scope>
    <source>
        <strain evidence="1 2">DSM 40189</strain>
    </source>
</reference>
<dbReference type="AlphaFoldDB" id="A0A101N502"/>
<dbReference type="Proteomes" id="UP000054241">
    <property type="component" value="Unassembled WGS sequence"/>
</dbReference>
<gene>
    <name evidence="1" type="ORF">AQI88_41200</name>
</gene>
<comment type="caution">
    <text evidence="1">The sequence shown here is derived from an EMBL/GenBank/DDBJ whole genome shotgun (WGS) entry which is preliminary data.</text>
</comment>
<protein>
    <submittedName>
        <fullName evidence="1">Uncharacterized protein</fullName>
    </submittedName>
</protein>
<evidence type="ECO:0000313" key="1">
    <source>
        <dbReference type="EMBL" id="KUM86657.1"/>
    </source>
</evidence>
<sequence>MSAATGKRLDLSEQAGDLSGVRHTFRVEFVGNLGSTPAESCKRVLPEVASLGCDTEHFIGLWRQPDPDRHRIH</sequence>
<evidence type="ECO:0000313" key="2">
    <source>
        <dbReference type="Proteomes" id="UP000054241"/>
    </source>
</evidence>
<dbReference type="STRING" id="67285.AQI88_41200"/>
<organism evidence="1 2">
    <name type="scientific">Streptomyces cellostaticus</name>
    <dbReference type="NCBI Taxonomy" id="67285"/>
    <lineage>
        <taxon>Bacteria</taxon>
        <taxon>Bacillati</taxon>
        <taxon>Actinomycetota</taxon>
        <taxon>Actinomycetes</taxon>
        <taxon>Kitasatosporales</taxon>
        <taxon>Streptomycetaceae</taxon>
        <taxon>Streptomyces</taxon>
    </lineage>
</organism>
<proteinExistence type="predicted"/>
<dbReference type="EMBL" id="LMWL01000109">
    <property type="protein sequence ID" value="KUM86657.1"/>
    <property type="molecule type" value="Genomic_DNA"/>
</dbReference>
<name>A0A101N502_9ACTN</name>
<keyword evidence="2" id="KW-1185">Reference proteome</keyword>